<feature type="domain" description="Thioredoxin" evidence="7">
    <location>
        <begin position="45"/>
        <end position="243"/>
    </location>
</feature>
<keyword evidence="6" id="KW-0812">Transmembrane</keyword>
<gene>
    <name evidence="8" type="ORF">COV07_00035</name>
</gene>
<protein>
    <recommendedName>
        <fullName evidence="7">Thioredoxin domain-containing protein</fullName>
    </recommendedName>
</protein>
<keyword evidence="6" id="KW-0472">Membrane</keyword>
<comment type="similarity">
    <text evidence="1">Belongs to the thioredoxin family. DsbA subfamily.</text>
</comment>
<sequence length="247" mass="26548">MNITDEQDTQILLPKPILSLPLAILVAGILVAGAIAWTNGSGNVASVGEPKEDNLVATSIPVMPISSADHYRGSPTAPVIVLEFSDTECPFCKNFHSTMRQLLADEPEKVAWVYRHAPILGLHKKAFTEAVATECAAELGGDDAFWDYLDMLFEITPANDGLDLDQLPEIAVSVDLDRDTFLECQSSGRHDERIEGNLNDALAAGPGSTPWSVVMTRDGSVMYPISGAMPLSVMKQVVNVALAKSVK</sequence>
<evidence type="ECO:0000256" key="1">
    <source>
        <dbReference type="ARBA" id="ARBA00005791"/>
    </source>
</evidence>
<dbReference type="Proteomes" id="UP000230833">
    <property type="component" value="Unassembled WGS sequence"/>
</dbReference>
<dbReference type="Gene3D" id="3.40.30.10">
    <property type="entry name" value="Glutaredoxin"/>
    <property type="match status" value="1"/>
</dbReference>
<dbReference type="AlphaFoldDB" id="A0A2H0RL45"/>
<keyword evidence="6" id="KW-1133">Transmembrane helix</keyword>
<dbReference type="InterPro" id="IPR013766">
    <property type="entry name" value="Thioredoxin_domain"/>
</dbReference>
<feature type="transmembrane region" description="Helical" evidence="6">
    <location>
        <begin position="17"/>
        <end position="37"/>
    </location>
</feature>
<evidence type="ECO:0000256" key="4">
    <source>
        <dbReference type="ARBA" id="ARBA00023157"/>
    </source>
</evidence>
<accession>A0A2H0RL45</accession>
<keyword evidence="2" id="KW-0732">Signal</keyword>
<reference evidence="8 9" key="1">
    <citation type="submission" date="2017-09" db="EMBL/GenBank/DDBJ databases">
        <title>Depth-based differentiation of microbial function through sediment-hosted aquifers and enrichment of novel symbionts in the deep terrestrial subsurface.</title>
        <authorList>
            <person name="Probst A.J."/>
            <person name="Ladd B."/>
            <person name="Jarett J.K."/>
            <person name="Geller-Mcgrath D.E."/>
            <person name="Sieber C.M."/>
            <person name="Emerson J.B."/>
            <person name="Anantharaman K."/>
            <person name="Thomas B.C."/>
            <person name="Malmstrom R."/>
            <person name="Stieglmeier M."/>
            <person name="Klingl A."/>
            <person name="Woyke T."/>
            <person name="Ryan C.M."/>
            <person name="Banfield J.F."/>
        </authorList>
    </citation>
    <scope>NUCLEOTIDE SEQUENCE [LARGE SCALE GENOMIC DNA]</scope>
    <source>
        <strain evidence="8">CG10_big_fil_rev_8_21_14_0_10_45_14</strain>
    </source>
</reference>
<organism evidence="8 9">
    <name type="scientific">Candidatus Vogelbacteria bacterium CG10_big_fil_rev_8_21_14_0_10_45_14</name>
    <dbReference type="NCBI Taxonomy" id="1975042"/>
    <lineage>
        <taxon>Bacteria</taxon>
        <taxon>Candidatus Vogeliibacteriota</taxon>
    </lineage>
</organism>
<dbReference type="PANTHER" id="PTHR13887">
    <property type="entry name" value="GLUTATHIONE S-TRANSFERASE KAPPA"/>
    <property type="match status" value="1"/>
</dbReference>
<evidence type="ECO:0000313" key="8">
    <source>
        <dbReference type="EMBL" id="PIR47223.1"/>
    </source>
</evidence>
<keyword evidence="4" id="KW-1015">Disulfide bond</keyword>
<comment type="caution">
    <text evidence="8">The sequence shown here is derived from an EMBL/GenBank/DDBJ whole genome shotgun (WGS) entry which is preliminary data.</text>
</comment>
<dbReference type="PROSITE" id="PS51352">
    <property type="entry name" value="THIOREDOXIN_2"/>
    <property type="match status" value="1"/>
</dbReference>
<evidence type="ECO:0000256" key="3">
    <source>
        <dbReference type="ARBA" id="ARBA00023002"/>
    </source>
</evidence>
<keyword evidence="5" id="KW-0676">Redox-active center</keyword>
<dbReference type="GO" id="GO:0016491">
    <property type="term" value="F:oxidoreductase activity"/>
    <property type="evidence" value="ECO:0007669"/>
    <property type="project" value="UniProtKB-KW"/>
</dbReference>
<name>A0A2H0RL45_9BACT</name>
<dbReference type="EMBL" id="PCYL01000002">
    <property type="protein sequence ID" value="PIR47223.1"/>
    <property type="molecule type" value="Genomic_DNA"/>
</dbReference>
<dbReference type="PANTHER" id="PTHR13887:SF14">
    <property type="entry name" value="DISULFIDE BOND FORMATION PROTEIN D"/>
    <property type="match status" value="1"/>
</dbReference>
<proteinExistence type="inferred from homology"/>
<evidence type="ECO:0000313" key="9">
    <source>
        <dbReference type="Proteomes" id="UP000230833"/>
    </source>
</evidence>
<dbReference type="InterPro" id="IPR012336">
    <property type="entry name" value="Thioredoxin-like_fold"/>
</dbReference>
<evidence type="ECO:0000256" key="6">
    <source>
        <dbReference type="SAM" id="Phobius"/>
    </source>
</evidence>
<evidence type="ECO:0000259" key="7">
    <source>
        <dbReference type="PROSITE" id="PS51352"/>
    </source>
</evidence>
<evidence type="ECO:0000256" key="2">
    <source>
        <dbReference type="ARBA" id="ARBA00022729"/>
    </source>
</evidence>
<evidence type="ECO:0000256" key="5">
    <source>
        <dbReference type="ARBA" id="ARBA00023284"/>
    </source>
</evidence>
<dbReference type="SUPFAM" id="SSF52833">
    <property type="entry name" value="Thioredoxin-like"/>
    <property type="match status" value="1"/>
</dbReference>
<dbReference type="InterPro" id="IPR036249">
    <property type="entry name" value="Thioredoxin-like_sf"/>
</dbReference>
<dbReference type="Pfam" id="PF13462">
    <property type="entry name" value="Thioredoxin_4"/>
    <property type="match status" value="1"/>
</dbReference>
<keyword evidence="3" id="KW-0560">Oxidoreductase</keyword>